<evidence type="ECO:0000259" key="9">
    <source>
        <dbReference type="Pfam" id="PF12706"/>
    </source>
</evidence>
<dbReference type="Pfam" id="PF02225">
    <property type="entry name" value="PA"/>
    <property type="match status" value="1"/>
</dbReference>
<organism evidence="10 11">
    <name type="scientific">Clydaea vesicula</name>
    <dbReference type="NCBI Taxonomy" id="447962"/>
    <lineage>
        <taxon>Eukaryota</taxon>
        <taxon>Fungi</taxon>
        <taxon>Fungi incertae sedis</taxon>
        <taxon>Chytridiomycota</taxon>
        <taxon>Chytridiomycota incertae sedis</taxon>
        <taxon>Chytridiomycetes</taxon>
        <taxon>Lobulomycetales</taxon>
        <taxon>Lobulomycetaceae</taxon>
        <taxon>Clydaea</taxon>
    </lineage>
</organism>
<evidence type="ECO:0000256" key="5">
    <source>
        <dbReference type="PIRSR" id="PIRSR601382-1"/>
    </source>
</evidence>
<keyword evidence="11" id="KW-1185">Reference proteome</keyword>
<dbReference type="Gene3D" id="3.60.15.10">
    <property type="entry name" value="Ribonuclease Z/Hydroxyacylglutathione hydrolase-like"/>
    <property type="match status" value="1"/>
</dbReference>
<evidence type="ECO:0000256" key="1">
    <source>
        <dbReference type="ARBA" id="ARBA00004240"/>
    </source>
</evidence>
<proteinExistence type="inferred from homology"/>
<evidence type="ECO:0000313" key="10">
    <source>
        <dbReference type="EMBL" id="KAJ3222157.1"/>
    </source>
</evidence>
<feature type="binding site" evidence="6">
    <location>
        <position position="420"/>
    </location>
    <ligand>
        <name>Ca(2+)</name>
        <dbReference type="ChEBI" id="CHEBI:29108"/>
    </ligand>
</feature>
<dbReference type="PANTHER" id="PTHR45679:SF5">
    <property type="entry name" value="ER DEGRADATION-ENHANCING ALPHA-MANNOSIDASE-LIKE PROTEIN 1"/>
    <property type="match status" value="1"/>
</dbReference>
<keyword evidence="3" id="KW-0256">Endoplasmic reticulum</keyword>
<dbReference type="GO" id="GO:1904380">
    <property type="term" value="P:endoplasmic reticulum mannose trimming"/>
    <property type="evidence" value="ECO:0007669"/>
    <property type="project" value="InterPro"/>
</dbReference>
<protein>
    <recommendedName>
        <fullName evidence="7">alpha-1,2-Mannosidase</fullName>
        <ecNumber evidence="7">3.2.1.-</ecNumber>
    </recommendedName>
</protein>
<dbReference type="GO" id="GO:0044322">
    <property type="term" value="C:endoplasmic reticulum quality control compartment"/>
    <property type="evidence" value="ECO:0007669"/>
    <property type="project" value="GOC"/>
</dbReference>
<feature type="active site" description="Proton donor" evidence="5">
    <location>
        <position position="315"/>
    </location>
</feature>
<keyword evidence="4" id="KW-0325">Glycoprotein</keyword>
<dbReference type="SUPFAM" id="SSF48225">
    <property type="entry name" value="Seven-hairpin glycosidases"/>
    <property type="match status" value="1"/>
</dbReference>
<dbReference type="Pfam" id="PF01532">
    <property type="entry name" value="Glyco_hydro_47"/>
    <property type="match status" value="1"/>
</dbReference>
<evidence type="ECO:0000256" key="6">
    <source>
        <dbReference type="PIRSR" id="PIRSR601382-2"/>
    </source>
</evidence>
<name>A0AAD5U6V8_9FUNG</name>
<keyword evidence="6" id="KW-0479">Metal-binding</keyword>
<evidence type="ECO:0000256" key="4">
    <source>
        <dbReference type="ARBA" id="ARBA00023180"/>
    </source>
</evidence>
<comment type="subcellular location">
    <subcellularLocation>
        <location evidence="1">Endoplasmic reticulum</location>
    </subcellularLocation>
</comment>
<reference evidence="10" key="1">
    <citation type="submission" date="2020-05" db="EMBL/GenBank/DDBJ databases">
        <title>Phylogenomic resolution of chytrid fungi.</title>
        <authorList>
            <person name="Stajich J.E."/>
            <person name="Amses K."/>
            <person name="Simmons R."/>
            <person name="Seto K."/>
            <person name="Myers J."/>
            <person name="Bonds A."/>
            <person name="Quandt C.A."/>
            <person name="Barry K."/>
            <person name="Liu P."/>
            <person name="Grigoriev I."/>
            <person name="Longcore J.E."/>
            <person name="James T.Y."/>
        </authorList>
    </citation>
    <scope>NUCLEOTIDE SEQUENCE</scope>
    <source>
        <strain evidence="10">JEL0476</strain>
    </source>
</reference>
<dbReference type="InterPro" id="IPR036866">
    <property type="entry name" value="RibonucZ/Hydroxyglut_hydro"/>
</dbReference>
<dbReference type="AlphaFoldDB" id="A0AAD5U6V8"/>
<dbReference type="InterPro" id="IPR012341">
    <property type="entry name" value="6hp_glycosidase-like_sf"/>
</dbReference>
<dbReference type="GO" id="GO:0005975">
    <property type="term" value="P:carbohydrate metabolic process"/>
    <property type="evidence" value="ECO:0007669"/>
    <property type="project" value="InterPro"/>
</dbReference>
<gene>
    <name evidence="10" type="primary">EDEM1</name>
    <name evidence="10" type="ORF">HK099_002623</name>
</gene>
<dbReference type="Gene3D" id="1.50.10.10">
    <property type="match status" value="1"/>
</dbReference>
<dbReference type="InterPro" id="IPR036026">
    <property type="entry name" value="Seven-hairpin_glycosidases"/>
</dbReference>
<keyword evidence="7" id="KW-0378">Hydrolase</keyword>
<dbReference type="PRINTS" id="PR00747">
    <property type="entry name" value="GLYHDRLASE47"/>
</dbReference>
<evidence type="ECO:0000256" key="3">
    <source>
        <dbReference type="ARBA" id="ARBA00022824"/>
    </source>
</evidence>
<evidence type="ECO:0000256" key="2">
    <source>
        <dbReference type="ARBA" id="ARBA00007658"/>
    </source>
</evidence>
<dbReference type="CDD" id="cd00538">
    <property type="entry name" value="PA"/>
    <property type="match status" value="1"/>
</dbReference>
<dbReference type="EMBL" id="JADGJW010000189">
    <property type="protein sequence ID" value="KAJ3222157.1"/>
    <property type="molecule type" value="Genomic_DNA"/>
</dbReference>
<evidence type="ECO:0000256" key="7">
    <source>
        <dbReference type="RuleBase" id="RU361193"/>
    </source>
</evidence>
<comment type="similarity">
    <text evidence="2 7">Belongs to the glycosyl hydrolase 47 family.</text>
</comment>
<dbReference type="PANTHER" id="PTHR45679">
    <property type="entry name" value="ER DEGRADATION-ENHANCING ALPHA-MANNOSIDASE-LIKE PROTEIN 2"/>
    <property type="match status" value="1"/>
</dbReference>
<keyword evidence="6" id="KW-0106">Calcium</keyword>
<dbReference type="GO" id="GO:0036503">
    <property type="term" value="P:ERAD pathway"/>
    <property type="evidence" value="ECO:0007669"/>
    <property type="project" value="UniProtKB-ARBA"/>
</dbReference>
<dbReference type="SUPFAM" id="SSF56281">
    <property type="entry name" value="Metallo-hydrolase/oxidoreductase"/>
    <property type="match status" value="1"/>
</dbReference>
<dbReference type="CDD" id="cd16279">
    <property type="entry name" value="metallo-hydrolase-like_MBL-fold"/>
    <property type="match status" value="1"/>
</dbReference>
<dbReference type="InterPro" id="IPR044674">
    <property type="entry name" value="EDEM1/2/3"/>
</dbReference>
<sequence length="1278" mass="145803">MMLAFPEDELNPLKCSGRSKSKDEMNWNLNDVLGDYCLTLIDSLDALAILGDVKGFHKAINQVIKQVPNFNIDSRVQVFEVTIRILGGLISAHLLVTDTRLGFYDEDYNDQLLLLAIDLGNRLLPAFESPTGIPWPRVNLKKGRLPYETSSTCAAGAGTLILEFGMLSRLTGNPIYEEVARKALLEVWERKSPLGLIGNSLDMQSGAWLENVAYIGAGVDSIYEYFLKGYILFDDLEYFDMFSKSYSSVNTWVRDPNLYLFKNVDMETGDLLTYWVDSLSAFWPGLQVLAGDIDGAIISHQFLFTIWRKYHAFPERFDFNAKTPNIPSYPLRPELIESTYFLYQATKNPYYLHVGEQILEDINKYCRTLCGFAGLSNVLTKTKDDRMESFFLSETLKYLYLLFDTDNIFNKLDSNFVFTTEGHIFVPPPYFTQLNVIKSKVRDLSNATCQKFDHTKYILKYLDNQYNDTAVESTELIEEIEYNLMRTGHVVLPLPLKVIHEINSAVGISEEMDEFFHHVILPADATTSLYLNRGPISKSSDKKWFDLLPDLLKRGTSSSYDLDLLNSDLLKDNICLKTEEVAYPKDGSENNNFRKAFTYNNNRNYGEKIPNLQGSKYELLKKKNEQLLHNLKVTLPEGFQFDEEAKIIKTSTGYVTNTLKDVQLQLQKLVTDDFFLITKINNKLELKRNEVLKVKKRGIYWLLNEEESNAYRDQHIRPNKLEFEKILLEFAISNKIEKFGAGVAQFGSALLPGQVISGNLIPLLSNMNNINVSSQLSINDVSLGCEARDFINLQKLNLIKGNFILVRRGECAFQDKSLLVESFGGIGMIVLGLGLENKNKKKVITMEKLKGFKTELSILNFMLNYDDSMIILKNFEKKKLFEASLEYFCLPVKAIGESPPSNPLIPAQQITLRYSNFPIKNLVVVQSGVVSEKQVPCILPTKQHLKDPRRRSKAMSLLEFIFLGTGTSSNVPNISCLSKESPTCSTCISANLPLTEFEGESLEDVDDFNLSSKVTIKNTMRYGKNRRRNTMGLLRYQKRNGEIKNILIDAGKTFYNAALEWFPFYKLRNIDAVLLTHGHCDAFLGLDDLRGWTHRGSIQDTVEIFCNQDTYKVVQEAFPYLVDTQKSTGGGDVPNVKFNFFEEEKPFLLFDELLVEPIKVVHGKKNKNEAYYNVAFKFNDFFYCADANEIPNLSRDRLKDVKAAVIDCLNFETHLSHFGYNQSLSEILKFPNIERGYFTGFSHSVDQIDMNLKLIEEESLKNRKVRVRAAFDGLKIIL</sequence>
<evidence type="ECO:0000259" key="8">
    <source>
        <dbReference type="Pfam" id="PF02225"/>
    </source>
</evidence>
<comment type="cofactor">
    <cofactor evidence="6">
        <name>Ca(2+)</name>
        <dbReference type="ChEBI" id="CHEBI:29108"/>
    </cofactor>
</comment>
<feature type="domain" description="PA" evidence="8">
    <location>
        <begin position="782"/>
        <end position="835"/>
    </location>
</feature>
<comment type="caution">
    <text evidence="10">The sequence shown here is derived from an EMBL/GenBank/DDBJ whole genome shotgun (WGS) entry which is preliminary data.</text>
</comment>
<feature type="active site" evidence="5">
    <location>
        <position position="334"/>
    </location>
</feature>
<dbReference type="Pfam" id="PF12706">
    <property type="entry name" value="Lactamase_B_2"/>
    <property type="match status" value="1"/>
</dbReference>
<keyword evidence="7" id="KW-0326">Glycosidase</keyword>
<dbReference type="InterPro" id="IPR046450">
    <property type="entry name" value="PA_dom_sf"/>
</dbReference>
<dbReference type="SUPFAM" id="SSF52025">
    <property type="entry name" value="PA domain"/>
    <property type="match status" value="1"/>
</dbReference>
<feature type="active site" evidence="5">
    <location>
        <position position="220"/>
    </location>
</feature>
<dbReference type="InterPro" id="IPR001279">
    <property type="entry name" value="Metallo-B-lactamas"/>
</dbReference>
<accession>A0AAD5U6V8</accession>
<evidence type="ECO:0000313" key="11">
    <source>
        <dbReference type="Proteomes" id="UP001211065"/>
    </source>
</evidence>
<feature type="active site" description="Proton donor" evidence="5">
    <location>
        <position position="80"/>
    </location>
</feature>
<feature type="domain" description="Metallo-beta-lactamase" evidence="9">
    <location>
        <begin position="1045"/>
        <end position="1224"/>
    </location>
</feature>
<dbReference type="Gene3D" id="3.50.30.30">
    <property type="match status" value="1"/>
</dbReference>
<dbReference type="GO" id="GO:0004571">
    <property type="term" value="F:mannosyl-oligosaccharide 1,2-alpha-mannosidase activity"/>
    <property type="evidence" value="ECO:0007669"/>
    <property type="project" value="InterPro"/>
</dbReference>
<dbReference type="InterPro" id="IPR003137">
    <property type="entry name" value="PA_domain"/>
</dbReference>
<dbReference type="GO" id="GO:0016020">
    <property type="term" value="C:membrane"/>
    <property type="evidence" value="ECO:0007669"/>
    <property type="project" value="InterPro"/>
</dbReference>
<dbReference type="EC" id="3.2.1.-" evidence="7"/>
<dbReference type="Proteomes" id="UP001211065">
    <property type="component" value="Unassembled WGS sequence"/>
</dbReference>
<dbReference type="GO" id="GO:0005509">
    <property type="term" value="F:calcium ion binding"/>
    <property type="evidence" value="ECO:0007669"/>
    <property type="project" value="InterPro"/>
</dbReference>
<dbReference type="InterPro" id="IPR001382">
    <property type="entry name" value="Glyco_hydro_47"/>
</dbReference>